<comment type="subcellular location">
    <subcellularLocation>
        <location evidence="1">Cell membrane</location>
        <topology evidence="1">Multi-pass membrane protein</topology>
    </subcellularLocation>
</comment>
<dbReference type="GO" id="GO:0005886">
    <property type="term" value="C:plasma membrane"/>
    <property type="evidence" value="ECO:0007669"/>
    <property type="project" value="UniProtKB-SubCell"/>
</dbReference>
<dbReference type="OrthoDB" id="581198at2"/>
<organism evidence="9 10">
    <name type="scientific">Microbacterium radiodurans</name>
    <dbReference type="NCBI Taxonomy" id="661398"/>
    <lineage>
        <taxon>Bacteria</taxon>
        <taxon>Bacillati</taxon>
        <taxon>Actinomycetota</taxon>
        <taxon>Actinomycetes</taxon>
        <taxon>Micrococcales</taxon>
        <taxon>Microbacteriaceae</taxon>
        <taxon>Microbacterium</taxon>
    </lineage>
</organism>
<proteinExistence type="inferred from homology"/>
<evidence type="ECO:0000256" key="8">
    <source>
        <dbReference type="SAM" id="Phobius"/>
    </source>
</evidence>
<keyword evidence="4 8" id="KW-0812">Transmembrane</keyword>
<feature type="transmembrane region" description="Helical" evidence="8">
    <location>
        <begin position="289"/>
        <end position="305"/>
    </location>
</feature>
<evidence type="ECO:0000313" key="10">
    <source>
        <dbReference type="Proteomes" id="UP000327039"/>
    </source>
</evidence>
<protein>
    <submittedName>
        <fullName evidence="9">DUF2029 domain-containing protein</fullName>
    </submittedName>
</protein>
<feature type="transmembrane region" description="Helical" evidence="8">
    <location>
        <begin position="312"/>
        <end position="331"/>
    </location>
</feature>
<gene>
    <name evidence="9" type="ORF">F6B42_11595</name>
</gene>
<dbReference type="EMBL" id="VYRZ01000003">
    <property type="protein sequence ID" value="KAA9085540.1"/>
    <property type="molecule type" value="Genomic_DNA"/>
</dbReference>
<keyword evidence="10" id="KW-1185">Reference proteome</keyword>
<dbReference type="GO" id="GO:0016758">
    <property type="term" value="F:hexosyltransferase activity"/>
    <property type="evidence" value="ECO:0007669"/>
    <property type="project" value="InterPro"/>
</dbReference>
<keyword evidence="3" id="KW-0808">Transferase</keyword>
<keyword evidence="6 8" id="KW-0472">Membrane</keyword>
<dbReference type="AlphaFoldDB" id="A0A5J5IS90"/>
<evidence type="ECO:0000256" key="6">
    <source>
        <dbReference type="ARBA" id="ARBA00023136"/>
    </source>
</evidence>
<accession>A0A5J5IS90</accession>
<evidence type="ECO:0000256" key="4">
    <source>
        <dbReference type="ARBA" id="ARBA00022692"/>
    </source>
</evidence>
<evidence type="ECO:0000256" key="3">
    <source>
        <dbReference type="ARBA" id="ARBA00022679"/>
    </source>
</evidence>
<feature type="transmembrane region" description="Helical" evidence="8">
    <location>
        <begin position="266"/>
        <end position="283"/>
    </location>
</feature>
<reference evidence="10" key="1">
    <citation type="submission" date="2019-09" db="EMBL/GenBank/DDBJ databases">
        <title>Mumia zhuanghuii sp. nov. isolated from the intestinal contents of plateau pika (Ochotona curzoniae) in the Qinghai-Tibet plateau of China.</title>
        <authorList>
            <person name="Tian Z."/>
        </authorList>
    </citation>
    <scope>NUCLEOTIDE SEQUENCE [LARGE SCALE GENOMIC DNA]</scope>
    <source>
        <strain evidence="10">DSM 25564</strain>
    </source>
</reference>
<feature type="transmembrane region" description="Helical" evidence="8">
    <location>
        <begin position="87"/>
        <end position="105"/>
    </location>
</feature>
<dbReference type="Proteomes" id="UP000327039">
    <property type="component" value="Unassembled WGS sequence"/>
</dbReference>
<evidence type="ECO:0000256" key="5">
    <source>
        <dbReference type="ARBA" id="ARBA00022989"/>
    </source>
</evidence>
<evidence type="ECO:0000313" key="9">
    <source>
        <dbReference type="EMBL" id="KAA9085540.1"/>
    </source>
</evidence>
<feature type="transmembrane region" description="Helical" evidence="8">
    <location>
        <begin position="125"/>
        <end position="152"/>
    </location>
</feature>
<feature type="transmembrane region" description="Helical" evidence="8">
    <location>
        <begin position="48"/>
        <end position="75"/>
    </location>
</feature>
<keyword evidence="2" id="KW-1003">Cell membrane</keyword>
<evidence type="ECO:0000256" key="2">
    <source>
        <dbReference type="ARBA" id="ARBA00022475"/>
    </source>
</evidence>
<comment type="similarity">
    <text evidence="7">Belongs to the glycosyltransferase 87 family.</text>
</comment>
<sequence>MPNQPMGDVYLVYEPWSTAALDGGGVVGIDSDWVYPQLALVPMVLAHAFAWIAGYTIGWAILVTLVDAVAFALLLGAARSRGRVAAAWFWLAAILLLGPVGLYRLDAVTVALVVLAGLWLRGRPWLAGILLAVATWIKVWPAAVLVAAVIAVRRRWALVGAGMIVSVLTLVAVVVAGGAGHAFGFIGDQTTRGLQVEAPVSSVYLWRALLGLPGFTVYYSRDILTFQVTGTDIDAVIAAMTPILVLGVGAVAALASVKAGRGASTARLLPIAALAVVAAFIALNKVGSPQYLCWLIPPVVLGLTLDRRRWTGLGALVLVLCGLTQLVYPILYNDVLAAQPAGVVVLTVRNVLLLGLAVWAVVRLARVPVRQPASLPLSTRP</sequence>
<name>A0A5J5IS90_9MICO</name>
<evidence type="ECO:0000256" key="1">
    <source>
        <dbReference type="ARBA" id="ARBA00004651"/>
    </source>
</evidence>
<evidence type="ECO:0000256" key="7">
    <source>
        <dbReference type="ARBA" id="ARBA00024033"/>
    </source>
</evidence>
<dbReference type="Pfam" id="PF09594">
    <property type="entry name" value="GT87"/>
    <property type="match status" value="1"/>
</dbReference>
<keyword evidence="5 8" id="KW-1133">Transmembrane helix</keyword>
<feature type="transmembrane region" description="Helical" evidence="8">
    <location>
        <begin position="164"/>
        <end position="186"/>
    </location>
</feature>
<comment type="caution">
    <text evidence="9">The sequence shown here is derived from an EMBL/GenBank/DDBJ whole genome shotgun (WGS) entry which is preliminary data.</text>
</comment>
<feature type="transmembrane region" description="Helical" evidence="8">
    <location>
        <begin position="343"/>
        <end position="362"/>
    </location>
</feature>
<dbReference type="InterPro" id="IPR018584">
    <property type="entry name" value="GT87"/>
</dbReference>
<feature type="transmembrane region" description="Helical" evidence="8">
    <location>
        <begin position="235"/>
        <end position="254"/>
    </location>
</feature>